<dbReference type="Proteomes" id="UP000789759">
    <property type="component" value="Unassembled WGS sequence"/>
</dbReference>
<accession>A0A9N9AXP2</accession>
<evidence type="ECO:0000313" key="2">
    <source>
        <dbReference type="Proteomes" id="UP000789759"/>
    </source>
</evidence>
<proteinExistence type="predicted"/>
<dbReference type="AlphaFoldDB" id="A0A9N9AXP2"/>
<organism evidence="1 2">
    <name type="scientific">Cetraspora pellucida</name>
    <dbReference type="NCBI Taxonomy" id="1433469"/>
    <lineage>
        <taxon>Eukaryota</taxon>
        <taxon>Fungi</taxon>
        <taxon>Fungi incertae sedis</taxon>
        <taxon>Mucoromycota</taxon>
        <taxon>Glomeromycotina</taxon>
        <taxon>Glomeromycetes</taxon>
        <taxon>Diversisporales</taxon>
        <taxon>Gigasporaceae</taxon>
        <taxon>Cetraspora</taxon>
    </lineage>
</organism>
<gene>
    <name evidence="1" type="ORF">CPELLU_LOCUS4519</name>
</gene>
<sequence>MEEILSKLEVENQLLRQYADREHLIGLIKYEELRKMFQQIVGNTKEKHIQLSKELDKN</sequence>
<protein>
    <submittedName>
        <fullName evidence="1">514_t:CDS:1</fullName>
    </submittedName>
</protein>
<dbReference type="EMBL" id="CAJVQA010002393">
    <property type="protein sequence ID" value="CAG8545920.1"/>
    <property type="molecule type" value="Genomic_DNA"/>
</dbReference>
<comment type="caution">
    <text evidence="1">The sequence shown here is derived from an EMBL/GenBank/DDBJ whole genome shotgun (WGS) entry which is preliminary data.</text>
</comment>
<keyword evidence="2" id="KW-1185">Reference proteome</keyword>
<name>A0A9N9AXP2_9GLOM</name>
<reference evidence="1" key="1">
    <citation type="submission" date="2021-06" db="EMBL/GenBank/DDBJ databases">
        <authorList>
            <person name="Kallberg Y."/>
            <person name="Tangrot J."/>
            <person name="Rosling A."/>
        </authorList>
    </citation>
    <scope>NUCLEOTIDE SEQUENCE</scope>
    <source>
        <strain evidence="1">FL966</strain>
    </source>
</reference>
<evidence type="ECO:0000313" key="1">
    <source>
        <dbReference type="EMBL" id="CAG8545920.1"/>
    </source>
</evidence>